<gene>
    <name evidence="1" type="ORF">PGLA2088_LOCUS48314</name>
</gene>
<sequence>MESKGFSKAWISPRKARMHSPTGKCQHASWSKKNDTAWMCVLLTDVEPVLEFLFSHMLFFYGKAQGRQTEGIMMGSNIGGAVFRLVLIVHETQKLRSPQMSQIKLLYPDVSIHGARLIDDVRLFIVFPLSMSAGAVQALANEVLQYVYPPHLILKPDTINPMVGMRIFSCSGSLAWMSHAKSCALFEVYGERDMQPLAHFATYVPHQVHCAVMMSGFARCKMLASSTKWLTHSVAEFCNLLRVQAGYPSSMIDVALARWCKQVFGYRSAKVLHAIKHIGHISLVDDAYTSSFTESGMMFCIGRLDFKTL</sequence>
<dbReference type="AlphaFoldDB" id="A0A813LS77"/>
<reference evidence="1" key="1">
    <citation type="submission" date="2021-02" db="EMBL/GenBank/DDBJ databases">
        <authorList>
            <person name="Dougan E. K."/>
            <person name="Rhodes N."/>
            <person name="Thang M."/>
            <person name="Chan C."/>
        </authorList>
    </citation>
    <scope>NUCLEOTIDE SEQUENCE</scope>
</reference>
<evidence type="ECO:0000313" key="1">
    <source>
        <dbReference type="EMBL" id="CAE8736441.1"/>
    </source>
</evidence>
<organism evidence="1 2">
    <name type="scientific">Polarella glacialis</name>
    <name type="common">Dinoflagellate</name>
    <dbReference type="NCBI Taxonomy" id="89957"/>
    <lineage>
        <taxon>Eukaryota</taxon>
        <taxon>Sar</taxon>
        <taxon>Alveolata</taxon>
        <taxon>Dinophyceae</taxon>
        <taxon>Suessiales</taxon>
        <taxon>Suessiaceae</taxon>
        <taxon>Polarella</taxon>
    </lineage>
</organism>
<dbReference type="Proteomes" id="UP000626109">
    <property type="component" value="Unassembled WGS sequence"/>
</dbReference>
<comment type="caution">
    <text evidence="1">The sequence shown here is derived from an EMBL/GenBank/DDBJ whole genome shotgun (WGS) entry which is preliminary data.</text>
</comment>
<proteinExistence type="predicted"/>
<dbReference type="EMBL" id="CAJNNW010036662">
    <property type="protein sequence ID" value="CAE8736441.1"/>
    <property type="molecule type" value="Genomic_DNA"/>
</dbReference>
<name>A0A813LS77_POLGL</name>
<protein>
    <submittedName>
        <fullName evidence="1">Uncharacterized protein</fullName>
    </submittedName>
</protein>
<accession>A0A813LS77</accession>
<evidence type="ECO:0000313" key="2">
    <source>
        <dbReference type="Proteomes" id="UP000626109"/>
    </source>
</evidence>